<sequence>MLTTAFGFLFLKRLKENHQLAQENHRLKKMVVTEGSSLAKISFSGTPPERLLKLKALMAKHIDPQRLLTNDRLIKKEILIDGQQQKRLCQLWQEGQRHYIGLEEDGQWMRYPINDIEDLEWFENQLLDRLEGLGCV</sequence>
<name>A0ABN6LKT9_9BACT</name>
<protein>
    <submittedName>
        <fullName evidence="1">Uncharacterized protein</fullName>
    </submittedName>
</protein>
<keyword evidence="2" id="KW-1185">Reference proteome</keyword>
<reference evidence="1 2" key="1">
    <citation type="submission" date="2021-12" db="EMBL/GenBank/DDBJ databases">
        <title>Genome sequencing of bacteria with rrn-lacking chromosome and rrn-plasmid.</title>
        <authorList>
            <person name="Anda M."/>
            <person name="Iwasaki W."/>
        </authorList>
    </citation>
    <scope>NUCLEOTIDE SEQUENCE [LARGE SCALE GENOMIC DNA]</scope>
    <source>
        <strain evidence="1 2">NBRC 101262</strain>
        <plasmid evidence="1 2">pPP7</plasmid>
    </source>
</reference>
<evidence type="ECO:0000313" key="2">
    <source>
        <dbReference type="Proteomes" id="UP001354989"/>
    </source>
</evidence>
<dbReference type="Proteomes" id="UP001354989">
    <property type="component" value="Plasmid pPP7"/>
</dbReference>
<geneLocation type="plasmid" evidence="1 2">
    <name>pPP7</name>
</geneLocation>
<evidence type="ECO:0000313" key="1">
    <source>
        <dbReference type="EMBL" id="BDD02222.1"/>
    </source>
</evidence>
<gene>
    <name evidence="1" type="ORF">PEPS_45020</name>
</gene>
<organism evidence="1 2">
    <name type="scientific">Persicobacter psychrovividus</name>
    <dbReference type="NCBI Taxonomy" id="387638"/>
    <lineage>
        <taxon>Bacteria</taxon>
        <taxon>Pseudomonadati</taxon>
        <taxon>Bacteroidota</taxon>
        <taxon>Cytophagia</taxon>
        <taxon>Cytophagales</taxon>
        <taxon>Persicobacteraceae</taxon>
        <taxon>Persicobacter</taxon>
    </lineage>
</organism>
<keyword evidence="1" id="KW-0614">Plasmid</keyword>
<proteinExistence type="predicted"/>
<accession>A0ABN6LKT9</accession>
<dbReference type="EMBL" id="AP025299">
    <property type="protein sequence ID" value="BDD02222.1"/>
    <property type="molecule type" value="Genomic_DNA"/>
</dbReference>